<proteinExistence type="predicted"/>
<reference evidence="1" key="1">
    <citation type="journal article" date="2021" name="Proc. Natl. Acad. Sci. U.S.A.">
        <title>A Catalog of Tens of Thousands of Viruses from Human Metagenomes Reveals Hidden Associations with Chronic Diseases.</title>
        <authorList>
            <person name="Tisza M.J."/>
            <person name="Buck C.B."/>
        </authorList>
    </citation>
    <scope>NUCLEOTIDE SEQUENCE</scope>
    <source>
        <strain evidence="1">CttFh17</strain>
    </source>
</reference>
<keyword evidence="1" id="KW-0413">Isomerase</keyword>
<name>A0A8S5NJA4_9CAUD</name>
<protein>
    <submittedName>
        <fullName evidence="1">Putative peptidyl-prolyl cis-trans isomerase</fullName>
    </submittedName>
</protein>
<dbReference type="GO" id="GO:0016853">
    <property type="term" value="F:isomerase activity"/>
    <property type="evidence" value="ECO:0007669"/>
    <property type="project" value="UniProtKB-KW"/>
</dbReference>
<dbReference type="EMBL" id="BK015176">
    <property type="protein sequence ID" value="DAD94423.1"/>
    <property type="molecule type" value="Genomic_DNA"/>
</dbReference>
<evidence type="ECO:0000313" key="1">
    <source>
        <dbReference type="EMBL" id="DAD94423.1"/>
    </source>
</evidence>
<dbReference type="PROSITE" id="PS51257">
    <property type="entry name" value="PROKAR_LIPOPROTEIN"/>
    <property type="match status" value="1"/>
</dbReference>
<organism evidence="1">
    <name type="scientific">Siphoviridae sp. cttFh17</name>
    <dbReference type="NCBI Taxonomy" id="2826491"/>
    <lineage>
        <taxon>Viruses</taxon>
        <taxon>Duplodnaviria</taxon>
        <taxon>Heunggongvirae</taxon>
        <taxon>Uroviricota</taxon>
        <taxon>Caudoviricetes</taxon>
    </lineage>
</organism>
<accession>A0A8S5NJA4</accession>
<sequence>MKKKILAVVLGLTLCFGMTGCTYEGSKNYDDHSKLVSIEGENDLYYYSTTHVVYIVFNECAGNFGYGYMSPYYSENGKLCTYDTNTKQIVEIGE</sequence>